<keyword evidence="3" id="KW-1185">Reference proteome</keyword>
<dbReference type="PANTHER" id="PTHR35006">
    <property type="entry name" value="GLYOXALASE FAMILY PROTEIN (AFU_ORTHOLOGUE AFUA_5G14830)"/>
    <property type="match status" value="1"/>
</dbReference>
<comment type="caution">
    <text evidence="2">The sequence shown here is derived from an EMBL/GenBank/DDBJ whole genome shotgun (WGS) entry which is preliminary data.</text>
</comment>
<dbReference type="Pfam" id="PF00903">
    <property type="entry name" value="Glyoxalase"/>
    <property type="match status" value="1"/>
</dbReference>
<dbReference type="PROSITE" id="PS51819">
    <property type="entry name" value="VOC"/>
    <property type="match status" value="2"/>
</dbReference>
<dbReference type="InterPro" id="IPR004360">
    <property type="entry name" value="Glyas_Fos-R_dOase_dom"/>
</dbReference>
<name>A0A9X3N077_9ACTN</name>
<accession>A0A9X3N077</accession>
<dbReference type="InterPro" id="IPR029068">
    <property type="entry name" value="Glyas_Bleomycin-R_OHBP_Dase"/>
</dbReference>
<reference evidence="2" key="1">
    <citation type="submission" date="2022-10" db="EMBL/GenBank/DDBJ databases">
        <title>The WGS of Solirubrobacter ginsenosidimutans DSM 21036.</title>
        <authorList>
            <person name="Jiang Z."/>
        </authorList>
    </citation>
    <scope>NUCLEOTIDE SEQUENCE</scope>
    <source>
        <strain evidence="2">DSM 21036</strain>
    </source>
</reference>
<dbReference type="SUPFAM" id="SSF54593">
    <property type="entry name" value="Glyoxalase/Bleomycin resistance protein/Dihydroxybiphenyl dioxygenase"/>
    <property type="match status" value="2"/>
</dbReference>
<evidence type="ECO:0000313" key="2">
    <source>
        <dbReference type="EMBL" id="MDA0166030.1"/>
    </source>
</evidence>
<gene>
    <name evidence="2" type="ORF">OM076_37545</name>
</gene>
<dbReference type="RefSeq" id="WP_270045290.1">
    <property type="nucleotide sequence ID" value="NZ_JAPDOD010000057.1"/>
</dbReference>
<dbReference type="AlphaFoldDB" id="A0A9X3N077"/>
<sequence length="242" mass="26051">MLDHVSLRVSDLSFAVGALGAGLRELGIEQTADTPSFTMWGNFVLMRDNDDRAPTRRSHVAFIAKTQADVDRFWQAGVEAGLVDDGPAGPRPRYADDYYAGFLKDAAGNGFEAVYRDGDRPRGNIDHVAIRASDLEPSSSFYAAAGAAAGLTIRGQTAERTEFSVSGHGGVFGVFAGEPTEHIHIAFSGDDDAVRRFHADAIAAGYQSNGEPGERPDYHDGYYAAFVLDPDGNNIEVVNHNR</sequence>
<organism evidence="2 3">
    <name type="scientific">Solirubrobacter ginsenosidimutans</name>
    <dbReference type="NCBI Taxonomy" id="490573"/>
    <lineage>
        <taxon>Bacteria</taxon>
        <taxon>Bacillati</taxon>
        <taxon>Actinomycetota</taxon>
        <taxon>Thermoleophilia</taxon>
        <taxon>Solirubrobacterales</taxon>
        <taxon>Solirubrobacteraceae</taxon>
        <taxon>Solirubrobacter</taxon>
    </lineage>
</organism>
<dbReference type="EMBL" id="JAPDOD010000057">
    <property type="protein sequence ID" value="MDA0166030.1"/>
    <property type="molecule type" value="Genomic_DNA"/>
</dbReference>
<evidence type="ECO:0000259" key="1">
    <source>
        <dbReference type="PROSITE" id="PS51819"/>
    </source>
</evidence>
<feature type="domain" description="VOC" evidence="1">
    <location>
        <begin position="1"/>
        <end position="116"/>
    </location>
</feature>
<evidence type="ECO:0000313" key="3">
    <source>
        <dbReference type="Proteomes" id="UP001149140"/>
    </source>
</evidence>
<feature type="domain" description="VOC" evidence="1">
    <location>
        <begin position="124"/>
        <end position="240"/>
    </location>
</feature>
<protein>
    <submittedName>
        <fullName evidence="2">VOC family protein</fullName>
    </submittedName>
</protein>
<proteinExistence type="predicted"/>
<dbReference type="InterPro" id="IPR037523">
    <property type="entry name" value="VOC_core"/>
</dbReference>
<dbReference type="CDD" id="cd07262">
    <property type="entry name" value="VOC_like"/>
    <property type="match status" value="1"/>
</dbReference>
<dbReference type="Gene3D" id="3.10.180.10">
    <property type="entry name" value="2,3-Dihydroxybiphenyl 1,2-Dioxygenase, domain 1"/>
    <property type="match status" value="2"/>
</dbReference>
<dbReference type="PANTHER" id="PTHR35006:SF2">
    <property type="entry name" value="GLYOXALASE FAMILY PROTEIN (AFU_ORTHOLOGUE AFUA_5G14830)"/>
    <property type="match status" value="1"/>
</dbReference>
<dbReference type="Proteomes" id="UP001149140">
    <property type="component" value="Unassembled WGS sequence"/>
</dbReference>